<dbReference type="PANTHER" id="PTHR40661:SF3">
    <property type="entry name" value="FELS-1 PROPHAGE TRANSCRIPTIONAL REGULATOR"/>
    <property type="match status" value="1"/>
</dbReference>
<feature type="domain" description="HTH cro/C1-type" evidence="4">
    <location>
        <begin position="10"/>
        <end position="63"/>
    </location>
</feature>
<organism evidence="5 6">
    <name type="scientific">Sphingobacterium mizutaii</name>
    <dbReference type="NCBI Taxonomy" id="1010"/>
    <lineage>
        <taxon>Bacteria</taxon>
        <taxon>Pseudomonadati</taxon>
        <taxon>Bacteroidota</taxon>
        <taxon>Sphingobacteriia</taxon>
        <taxon>Sphingobacteriales</taxon>
        <taxon>Sphingobacteriaceae</taxon>
        <taxon>Sphingobacterium</taxon>
    </lineage>
</organism>
<dbReference type="Pfam" id="PF00717">
    <property type="entry name" value="Peptidase_S24"/>
    <property type="match status" value="1"/>
</dbReference>
<keyword evidence="2" id="KW-0238">DNA-binding</keyword>
<dbReference type="CDD" id="cd00093">
    <property type="entry name" value="HTH_XRE"/>
    <property type="match status" value="1"/>
</dbReference>
<dbReference type="InterPro" id="IPR001387">
    <property type="entry name" value="Cro/C1-type_HTH"/>
</dbReference>
<evidence type="ECO:0000259" key="4">
    <source>
        <dbReference type="PROSITE" id="PS50943"/>
    </source>
</evidence>
<evidence type="ECO:0000256" key="3">
    <source>
        <dbReference type="ARBA" id="ARBA00023163"/>
    </source>
</evidence>
<dbReference type="Gene3D" id="1.10.260.40">
    <property type="entry name" value="lambda repressor-like DNA-binding domains"/>
    <property type="match status" value="1"/>
</dbReference>
<dbReference type="KEGG" id="smiz:4412673_02658"/>
<dbReference type="Gene3D" id="2.10.109.10">
    <property type="entry name" value="Umud Fragment, subunit A"/>
    <property type="match status" value="1"/>
</dbReference>
<dbReference type="Proteomes" id="UP000215355">
    <property type="component" value="Chromosome 1"/>
</dbReference>
<dbReference type="PROSITE" id="PS50943">
    <property type="entry name" value="HTH_CROC1"/>
    <property type="match status" value="1"/>
</dbReference>
<dbReference type="PANTHER" id="PTHR40661">
    <property type="match status" value="1"/>
</dbReference>
<evidence type="ECO:0000313" key="5">
    <source>
        <dbReference type="EMBL" id="SNV52319.1"/>
    </source>
</evidence>
<keyword evidence="1" id="KW-0805">Transcription regulation</keyword>
<dbReference type="CDD" id="cd06462">
    <property type="entry name" value="Peptidase_S24_S26"/>
    <property type="match status" value="1"/>
</dbReference>
<evidence type="ECO:0000256" key="1">
    <source>
        <dbReference type="ARBA" id="ARBA00023015"/>
    </source>
</evidence>
<evidence type="ECO:0000256" key="2">
    <source>
        <dbReference type="ARBA" id="ARBA00023125"/>
    </source>
</evidence>
<sequence>MVIGKLNRKIDAFFTEHGISSYKVSKESGLSEPTINRYRKGESNPTDKNLSKLLKAFPDLENYILNDYERELKITNQTNQIPMYNLPAAAGEVEVYSNPEDVKIIGYLNIPGAHKESIAIPAYGHSMYPTIANGDWAVSRPISDPTEIVWGEVYYIEWSDYKMYKRLLASDNLDEVILWSDNQLDKIGDRPKYAALSIKKEKIRKLRLVTEILKKPNY</sequence>
<keyword evidence="3" id="KW-0804">Transcription</keyword>
<dbReference type="SUPFAM" id="SSF51306">
    <property type="entry name" value="LexA/Signal peptidase"/>
    <property type="match status" value="1"/>
</dbReference>
<reference evidence="5 6" key="1">
    <citation type="submission" date="2017-06" db="EMBL/GenBank/DDBJ databases">
        <authorList>
            <consortium name="Pathogen Informatics"/>
        </authorList>
    </citation>
    <scope>NUCLEOTIDE SEQUENCE [LARGE SCALE GENOMIC DNA]</scope>
    <source>
        <strain evidence="5 6">NCTC12149</strain>
    </source>
</reference>
<dbReference type="Pfam" id="PF01381">
    <property type="entry name" value="HTH_3"/>
    <property type="match status" value="1"/>
</dbReference>
<dbReference type="RefSeq" id="WP_093097581.1">
    <property type="nucleotide sequence ID" value="NZ_FNGK01000001.1"/>
</dbReference>
<proteinExistence type="predicted"/>
<dbReference type="SUPFAM" id="SSF47413">
    <property type="entry name" value="lambda repressor-like DNA-binding domains"/>
    <property type="match status" value="1"/>
</dbReference>
<accession>A0AAJ5C0U4</accession>
<evidence type="ECO:0000313" key="6">
    <source>
        <dbReference type="Proteomes" id="UP000215355"/>
    </source>
</evidence>
<dbReference type="InterPro" id="IPR015927">
    <property type="entry name" value="Peptidase_S24_S26A/B/C"/>
</dbReference>
<name>A0AAJ5C0U4_9SPHI</name>
<dbReference type="AlphaFoldDB" id="A0AAJ5C0U4"/>
<gene>
    <name evidence="5" type="ORF">SAMEA4412673_02658</name>
</gene>
<dbReference type="InterPro" id="IPR036286">
    <property type="entry name" value="LexA/Signal_pep-like_sf"/>
</dbReference>
<dbReference type="EMBL" id="LT906468">
    <property type="protein sequence ID" value="SNV52319.1"/>
    <property type="molecule type" value="Genomic_DNA"/>
</dbReference>
<dbReference type="GO" id="GO:0003677">
    <property type="term" value="F:DNA binding"/>
    <property type="evidence" value="ECO:0007669"/>
    <property type="project" value="UniProtKB-KW"/>
</dbReference>
<protein>
    <submittedName>
        <fullName evidence="5">Helix-turn-helix</fullName>
    </submittedName>
</protein>
<dbReference type="InterPro" id="IPR010982">
    <property type="entry name" value="Lambda_DNA-bd_dom_sf"/>
</dbReference>